<evidence type="ECO:0000256" key="3">
    <source>
        <dbReference type="ARBA" id="ARBA00022833"/>
    </source>
</evidence>
<evidence type="ECO:0000256" key="4">
    <source>
        <dbReference type="RuleBase" id="RU367011"/>
    </source>
</evidence>
<name>A0A8T2P974_9TELE</name>
<dbReference type="GO" id="GO:0005886">
    <property type="term" value="C:plasma membrane"/>
    <property type="evidence" value="ECO:0007669"/>
    <property type="project" value="TreeGrafter"/>
</dbReference>
<dbReference type="SUPFAM" id="SSF51069">
    <property type="entry name" value="Carbonic anhydrase"/>
    <property type="match status" value="2"/>
</dbReference>
<dbReference type="InterPro" id="IPR018338">
    <property type="entry name" value="Carbonic_anhydrase_a-class_CS"/>
</dbReference>
<dbReference type="InterPro" id="IPR001148">
    <property type="entry name" value="CA_dom"/>
</dbReference>
<comment type="similarity">
    <text evidence="1 4">Belongs to the alpha-carbonic anhydrase family.</text>
</comment>
<dbReference type="InterPro" id="IPR036398">
    <property type="entry name" value="CA_dom_sf"/>
</dbReference>
<keyword evidence="4" id="KW-0456">Lyase</keyword>
<evidence type="ECO:0000256" key="1">
    <source>
        <dbReference type="ARBA" id="ARBA00010718"/>
    </source>
</evidence>
<sequence>MSEFTPSHWKDLPDVQCGGHAQSPISIDTSHLTADPNLVDFNFTNFSNNHTLKHFVNTGHTGSQVNISHSIAIDDLLGNVSRSKFYRYRGSLTTPPCSEAVVWTVFQEPIPISEDMVKLFPKTLNHLKVYRPKQDLNGRKVFASPAILPPPGHSWCYDEDCDYKPSRWYQLPHSHCGGDRQSPINIDTNQVMHNKDLNNFTFVNFSNEHSMKYLKNTGHTVKCVLEENMVEIEGGGLNHKYSTLQFHFHWGGEDEHSSGSEHTVNSKRYQMEMHIVSLRKGLTVEQAKVDPEGIAVLGFFIELKKFPTMMGYHNVYRPKQELHKRTIYTSSAPTLPSPTALLLKKFPTMMGYHNVYRPKQELHKRTIYTSSAPTLPSPTALLVLLPLFYPACGWMGAQ</sequence>
<comment type="caution">
    <text evidence="6">The sequence shown here is derived from an EMBL/GenBank/DDBJ whole genome shotgun (WGS) entry which is preliminary data.</text>
</comment>
<evidence type="ECO:0000313" key="7">
    <source>
        <dbReference type="Proteomes" id="UP000824540"/>
    </source>
</evidence>
<dbReference type="EMBL" id="JAFBMS010000008">
    <property type="protein sequence ID" value="KAG9349983.1"/>
    <property type="molecule type" value="Genomic_DNA"/>
</dbReference>
<keyword evidence="7" id="KW-1185">Reference proteome</keyword>
<dbReference type="OrthoDB" id="429145at2759"/>
<comment type="function">
    <text evidence="4">Reversible hydration of carbon dioxide.</text>
</comment>
<dbReference type="PROSITE" id="PS00162">
    <property type="entry name" value="ALPHA_CA_1"/>
    <property type="match status" value="1"/>
</dbReference>
<comment type="catalytic activity">
    <reaction evidence="4">
        <text>hydrogencarbonate + H(+) = CO2 + H2O</text>
        <dbReference type="Rhea" id="RHEA:10748"/>
        <dbReference type="ChEBI" id="CHEBI:15377"/>
        <dbReference type="ChEBI" id="CHEBI:15378"/>
        <dbReference type="ChEBI" id="CHEBI:16526"/>
        <dbReference type="ChEBI" id="CHEBI:17544"/>
        <dbReference type="EC" id="4.2.1.1"/>
    </reaction>
</comment>
<evidence type="ECO:0000256" key="2">
    <source>
        <dbReference type="ARBA" id="ARBA00022723"/>
    </source>
</evidence>
<gene>
    <name evidence="6" type="ORF">JZ751_026336</name>
</gene>
<dbReference type="PROSITE" id="PS51144">
    <property type="entry name" value="ALPHA_CA_2"/>
    <property type="match status" value="2"/>
</dbReference>
<accession>A0A8T2P974</accession>
<evidence type="ECO:0000259" key="5">
    <source>
        <dbReference type="PROSITE" id="PS51144"/>
    </source>
</evidence>
<reference evidence="6" key="1">
    <citation type="thesis" date="2021" institute="BYU ScholarsArchive" country="Provo, UT, USA">
        <title>Applications of and Algorithms for Genome Assembly and Genomic Analyses with an Emphasis on Marine Teleosts.</title>
        <authorList>
            <person name="Pickett B.D."/>
        </authorList>
    </citation>
    <scope>NUCLEOTIDE SEQUENCE</scope>
    <source>
        <strain evidence="6">HI-2016</strain>
    </source>
</reference>
<dbReference type="Pfam" id="PF00194">
    <property type="entry name" value="Carb_anhydrase"/>
    <property type="match status" value="2"/>
</dbReference>
<keyword evidence="2 4" id="KW-0479">Metal-binding</keyword>
<protein>
    <recommendedName>
        <fullName evidence="4">Carbonic anhydrase</fullName>
        <ecNumber evidence="4">4.2.1.1</ecNumber>
    </recommendedName>
</protein>
<feature type="domain" description="Alpha-carbonic anhydrase" evidence="5">
    <location>
        <begin position="1"/>
        <end position="145"/>
    </location>
</feature>
<dbReference type="SMART" id="SM01057">
    <property type="entry name" value="Carb_anhydrase"/>
    <property type="match status" value="2"/>
</dbReference>
<proteinExistence type="inferred from homology"/>
<dbReference type="GO" id="GO:0004089">
    <property type="term" value="F:carbonate dehydratase activity"/>
    <property type="evidence" value="ECO:0007669"/>
    <property type="project" value="UniProtKB-UniRule"/>
</dbReference>
<feature type="domain" description="Alpha-carbonic anhydrase" evidence="5">
    <location>
        <begin position="153"/>
        <end position="398"/>
    </location>
</feature>
<dbReference type="GO" id="GO:0008270">
    <property type="term" value="F:zinc ion binding"/>
    <property type="evidence" value="ECO:0007669"/>
    <property type="project" value="UniProtKB-UniRule"/>
</dbReference>
<keyword evidence="3 4" id="KW-0862">Zinc</keyword>
<comment type="cofactor">
    <cofactor evidence="4">
        <name>Zn(2+)</name>
        <dbReference type="ChEBI" id="CHEBI:29105"/>
    </cofactor>
</comment>
<evidence type="ECO:0000313" key="6">
    <source>
        <dbReference type="EMBL" id="KAG9349983.1"/>
    </source>
</evidence>
<dbReference type="Proteomes" id="UP000824540">
    <property type="component" value="Unassembled WGS sequence"/>
</dbReference>
<dbReference type="InterPro" id="IPR023561">
    <property type="entry name" value="Carbonic_anhydrase_a-class"/>
</dbReference>
<dbReference type="AlphaFoldDB" id="A0A8T2P974"/>
<organism evidence="6 7">
    <name type="scientific">Albula glossodonta</name>
    <name type="common">roundjaw bonefish</name>
    <dbReference type="NCBI Taxonomy" id="121402"/>
    <lineage>
        <taxon>Eukaryota</taxon>
        <taxon>Metazoa</taxon>
        <taxon>Chordata</taxon>
        <taxon>Craniata</taxon>
        <taxon>Vertebrata</taxon>
        <taxon>Euteleostomi</taxon>
        <taxon>Actinopterygii</taxon>
        <taxon>Neopterygii</taxon>
        <taxon>Teleostei</taxon>
        <taxon>Albuliformes</taxon>
        <taxon>Albulidae</taxon>
        <taxon>Albula</taxon>
    </lineage>
</organism>
<dbReference type="EC" id="4.2.1.1" evidence="4"/>
<dbReference type="PANTHER" id="PTHR18952">
    <property type="entry name" value="CARBONIC ANHYDRASE"/>
    <property type="match status" value="1"/>
</dbReference>
<dbReference type="PANTHER" id="PTHR18952:SF200">
    <property type="entry name" value="CARBONIC ANHYDRASE"/>
    <property type="match status" value="1"/>
</dbReference>
<dbReference type="Gene3D" id="3.10.200.10">
    <property type="entry name" value="Alpha carbonic anhydrase"/>
    <property type="match status" value="3"/>
</dbReference>